<dbReference type="STRING" id="445960.SAMN05421542_3173"/>
<dbReference type="Proteomes" id="UP000251670">
    <property type="component" value="Unassembled WGS sequence"/>
</dbReference>
<accession>A0A2X2WX28</accession>
<keyword evidence="3" id="KW-1185">Reference proteome</keyword>
<reference evidence="1 3" key="1">
    <citation type="submission" date="2016-10" db="EMBL/GenBank/DDBJ databases">
        <authorList>
            <person name="Varghese N."/>
            <person name="Submissions S."/>
        </authorList>
    </citation>
    <scope>NUCLEOTIDE SEQUENCE [LARGE SCALE GENOMIC DNA]</scope>
    <source>
        <strain evidence="1 3">DSM 19299</strain>
    </source>
</reference>
<proteinExistence type="predicted"/>
<dbReference type="AlphaFoldDB" id="A0A2X2WX28"/>
<name>A0A2X2WX28_CHRJE</name>
<protein>
    <submittedName>
        <fullName evidence="2">Uncharacterized protein</fullName>
    </submittedName>
</protein>
<evidence type="ECO:0000313" key="1">
    <source>
        <dbReference type="EMBL" id="SDJ31998.1"/>
    </source>
</evidence>
<evidence type="ECO:0000313" key="3">
    <source>
        <dbReference type="Proteomes" id="UP000199426"/>
    </source>
</evidence>
<evidence type="ECO:0000313" key="2">
    <source>
        <dbReference type="EMBL" id="SQB45386.1"/>
    </source>
</evidence>
<reference evidence="2 4" key="2">
    <citation type="submission" date="2018-06" db="EMBL/GenBank/DDBJ databases">
        <authorList>
            <consortium name="Pathogen Informatics"/>
            <person name="Doyle S."/>
        </authorList>
    </citation>
    <scope>NUCLEOTIDE SEQUENCE [LARGE SCALE GENOMIC DNA]</scope>
    <source>
        <strain evidence="2 4">NCTC13492</strain>
    </source>
</reference>
<dbReference type="Proteomes" id="UP000199426">
    <property type="component" value="Unassembled WGS sequence"/>
</dbReference>
<dbReference type="EMBL" id="UAWB01000006">
    <property type="protein sequence ID" value="SQB45386.1"/>
    <property type="molecule type" value="Genomic_DNA"/>
</dbReference>
<gene>
    <name evidence="2" type="ORF">NCTC13492_02721</name>
    <name evidence="1" type="ORF">SAMN05421542_3173</name>
</gene>
<sequence length="34" mass="3939">MGAFNTAIETYNDLQSLMNKIKPIYNNYLKSTLK</sequence>
<evidence type="ECO:0000313" key="4">
    <source>
        <dbReference type="Proteomes" id="UP000251670"/>
    </source>
</evidence>
<organism evidence="2 4">
    <name type="scientific">Chryseobacterium jejuense</name>
    <dbReference type="NCBI Taxonomy" id="445960"/>
    <lineage>
        <taxon>Bacteria</taxon>
        <taxon>Pseudomonadati</taxon>
        <taxon>Bacteroidota</taxon>
        <taxon>Flavobacteriia</taxon>
        <taxon>Flavobacteriales</taxon>
        <taxon>Weeksellaceae</taxon>
        <taxon>Chryseobacterium group</taxon>
        <taxon>Chryseobacterium</taxon>
    </lineage>
</organism>
<dbReference type="EMBL" id="FNEG01000005">
    <property type="protein sequence ID" value="SDJ31998.1"/>
    <property type="molecule type" value="Genomic_DNA"/>
</dbReference>